<dbReference type="CDD" id="cd17321">
    <property type="entry name" value="MFS_MMR_MDR_like"/>
    <property type="match status" value="1"/>
</dbReference>
<evidence type="ECO:0000313" key="7">
    <source>
        <dbReference type="EMBL" id="NNH75261.1"/>
    </source>
</evidence>
<feature type="transmembrane region" description="Helical" evidence="5">
    <location>
        <begin position="117"/>
        <end position="137"/>
    </location>
</feature>
<evidence type="ECO:0000256" key="4">
    <source>
        <dbReference type="ARBA" id="ARBA00023136"/>
    </source>
</evidence>
<feature type="transmembrane region" description="Helical" evidence="5">
    <location>
        <begin position="425"/>
        <end position="442"/>
    </location>
</feature>
<evidence type="ECO:0000256" key="2">
    <source>
        <dbReference type="ARBA" id="ARBA00022692"/>
    </source>
</evidence>
<evidence type="ECO:0000256" key="5">
    <source>
        <dbReference type="SAM" id="Phobius"/>
    </source>
</evidence>
<feature type="transmembrane region" description="Helical" evidence="5">
    <location>
        <begin position="319"/>
        <end position="337"/>
    </location>
</feature>
<evidence type="ECO:0000259" key="6">
    <source>
        <dbReference type="PROSITE" id="PS50850"/>
    </source>
</evidence>
<keyword evidence="8" id="KW-1185">Reference proteome</keyword>
<feature type="transmembrane region" description="Helical" evidence="5">
    <location>
        <begin position="383"/>
        <end position="405"/>
    </location>
</feature>
<feature type="transmembrane region" description="Helical" evidence="5">
    <location>
        <begin position="182"/>
        <end position="201"/>
    </location>
</feature>
<proteinExistence type="predicted"/>
<evidence type="ECO:0000256" key="3">
    <source>
        <dbReference type="ARBA" id="ARBA00022989"/>
    </source>
</evidence>
<feature type="transmembrane region" description="Helical" evidence="5">
    <location>
        <begin position="287"/>
        <end position="310"/>
    </location>
</feature>
<dbReference type="InterPro" id="IPR020846">
    <property type="entry name" value="MFS_dom"/>
</dbReference>
<dbReference type="Gene3D" id="1.20.1250.20">
    <property type="entry name" value="MFS general substrate transporter like domains"/>
    <property type="match status" value="1"/>
</dbReference>
<evidence type="ECO:0000313" key="8">
    <source>
        <dbReference type="Proteomes" id="UP000586827"/>
    </source>
</evidence>
<dbReference type="EMBL" id="JABELX010000020">
    <property type="protein sequence ID" value="NNH75261.1"/>
    <property type="molecule type" value="Genomic_DNA"/>
</dbReference>
<dbReference type="GO" id="GO:0022857">
    <property type="term" value="F:transmembrane transporter activity"/>
    <property type="evidence" value="ECO:0007669"/>
    <property type="project" value="InterPro"/>
</dbReference>
<evidence type="ECO:0000256" key="1">
    <source>
        <dbReference type="ARBA" id="ARBA00004651"/>
    </source>
</evidence>
<protein>
    <submittedName>
        <fullName evidence="7">MFS transporter</fullName>
    </submittedName>
</protein>
<sequence>MNALDGSIVYTALPSIQSDTGATSAAVQWIPAAYTLVFALGLITGGRLGDLYGRKRVFLTGTAAFTLASLLCGLATGPAMLITARALQGAGAAVMVPQVLAVLYVSFDGQARAKAFGLYGLIMSLGGVLGPVLGGVLTGADLFDLGWRTIFLINVPIGLAAVVVGVRFIPESRDPHARRLDPVGIALCSAGLLLIVYPLTVGGEKHWPAWSVVMMLLALLVLAAFVGQQRAKTAKDGSPLVSLSLFREKSFVGGVSAQLVFGLVSGVFLLSWTLFMQDGLGLSPARFAPAAAAVAVGGMGGAMLASKLVLAHARRVPQAGALLVALALLGYELLVTGQGTEVAFAAAIAPMLALGCGFGMIGAGVAALALGGVDPADMGAASGVFNTAMQVGTAIGIALASVLYFVHAPAGSRGTVVIDAFASTLWYIIAAAVVMWALMFLLPRRQPRT</sequence>
<feature type="transmembrane region" description="Helical" evidence="5">
    <location>
        <begin position="251"/>
        <end position="275"/>
    </location>
</feature>
<feature type="transmembrane region" description="Helical" evidence="5">
    <location>
        <begin position="57"/>
        <end position="80"/>
    </location>
</feature>
<dbReference type="PROSITE" id="PS50850">
    <property type="entry name" value="MFS"/>
    <property type="match status" value="1"/>
</dbReference>
<organism evidence="7 8">
    <name type="scientific">Nocardia uniformis</name>
    <dbReference type="NCBI Taxonomy" id="53432"/>
    <lineage>
        <taxon>Bacteria</taxon>
        <taxon>Bacillati</taxon>
        <taxon>Actinomycetota</taxon>
        <taxon>Actinomycetes</taxon>
        <taxon>Mycobacteriales</taxon>
        <taxon>Nocardiaceae</taxon>
        <taxon>Nocardia</taxon>
    </lineage>
</organism>
<comment type="caution">
    <text evidence="7">The sequence shown here is derived from an EMBL/GenBank/DDBJ whole genome shotgun (WGS) entry which is preliminary data.</text>
</comment>
<accession>A0A849CK50</accession>
<dbReference type="InterPro" id="IPR011701">
    <property type="entry name" value="MFS"/>
</dbReference>
<dbReference type="PANTHER" id="PTHR42718">
    <property type="entry name" value="MAJOR FACILITATOR SUPERFAMILY MULTIDRUG TRANSPORTER MFSC"/>
    <property type="match status" value="1"/>
</dbReference>
<keyword evidence="4 5" id="KW-0472">Membrane</keyword>
<feature type="transmembrane region" description="Helical" evidence="5">
    <location>
        <begin position="26"/>
        <end position="45"/>
    </location>
</feature>
<dbReference type="PANTHER" id="PTHR42718:SF39">
    <property type="entry name" value="ACTINORHODIN TRANSPORTER-RELATED"/>
    <property type="match status" value="1"/>
</dbReference>
<dbReference type="AlphaFoldDB" id="A0A849CK50"/>
<dbReference type="Pfam" id="PF07690">
    <property type="entry name" value="MFS_1"/>
    <property type="match status" value="1"/>
</dbReference>
<feature type="transmembrane region" description="Helical" evidence="5">
    <location>
        <begin position="86"/>
        <end position="105"/>
    </location>
</feature>
<comment type="subcellular location">
    <subcellularLocation>
        <location evidence="1">Cell membrane</location>
        <topology evidence="1">Multi-pass membrane protein</topology>
    </subcellularLocation>
</comment>
<dbReference type="SUPFAM" id="SSF103473">
    <property type="entry name" value="MFS general substrate transporter"/>
    <property type="match status" value="1"/>
</dbReference>
<feature type="transmembrane region" description="Helical" evidence="5">
    <location>
        <begin position="149"/>
        <end position="170"/>
    </location>
</feature>
<dbReference type="Proteomes" id="UP000586827">
    <property type="component" value="Unassembled WGS sequence"/>
</dbReference>
<dbReference type="InterPro" id="IPR036259">
    <property type="entry name" value="MFS_trans_sf"/>
</dbReference>
<gene>
    <name evidence="7" type="ORF">HLB23_36335</name>
</gene>
<dbReference type="PRINTS" id="PR01036">
    <property type="entry name" value="TCRTETB"/>
</dbReference>
<dbReference type="GO" id="GO:0005886">
    <property type="term" value="C:plasma membrane"/>
    <property type="evidence" value="ECO:0007669"/>
    <property type="project" value="UniProtKB-SubCell"/>
</dbReference>
<name>A0A849CK50_9NOCA</name>
<feature type="transmembrane region" description="Helical" evidence="5">
    <location>
        <begin position="343"/>
        <end position="371"/>
    </location>
</feature>
<keyword evidence="3 5" id="KW-1133">Transmembrane helix</keyword>
<feature type="domain" description="Major facilitator superfamily (MFS) profile" evidence="6">
    <location>
        <begin position="1"/>
        <end position="448"/>
    </location>
</feature>
<reference evidence="7 8" key="1">
    <citation type="submission" date="2020-05" db="EMBL/GenBank/DDBJ databases">
        <title>MicrobeNet Type strains.</title>
        <authorList>
            <person name="Nicholson A.C."/>
        </authorList>
    </citation>
    <scope>NUCLEOTIDE SEQUENCE [LARGE SCALE GENOMIC DNA]</scope>
    <source>
        <strain evidence="7 8">JCM 3224</strain>
    </source>
</reference>
<keyword evidence="2 5" id="KW-0812">Transmembrane</keyword>
<feature type="transmembrane region" description="Helical" evidence="5">
    <location>
        <begin position="207"/>
        <end position="226"/>
    </location>
</feature>
<dbReference type="Gene3D" id="1.20.1720.10">
    <property type="entry name" value="Multidrug resistance protein D"/>
    <property type="match status" value="1"/>
</dbReference>